<sequence>MLPKCYSMPTLEQWCTSQPRGLSPTGSWCIPPPGWVKFNVDASVRANAVAGLGVIARDHTGRLIAAAGTLVEQWDVTMAEILAGLAFKGTVQEWMYNLDGIIIEGDCRNAIIWLQAAFNRLHKLHVQTDGPDLSFLLDFKQVIFQHVPRELNQPADYCANLACFGNFNWRDSDSRDIPPSLLSLLGADSTRA</sequence>
<dbReference type="InterPro" id="IPR012337">
    <property type="entry name" value="RNaseH-like_sf"/>
</dbReference>
<evidence type="ECO:0000259" key="1">
    <source>
        <dbReference type="Pfam" id="PF13456"/>
    </source>
</evidence>
<dbReference type="Gene3D" id="3.30.420.10">
    <property type="entry name" value="Ribonuclease H-like superfamily/Ribonuclease H"/>
    <property type="match status" value="1"/>
</dbReference>
<reference evidence="2 3" key="1">
    <citation type="journal article" date="2016" name="Sci. Rep.">
        <title>The Dendrobium catenatum Lindl. genome sequence provides insights into polysaccharide synthase, floral development and adaptive evolution.</title>
        <authorList>
            <person name="Zhang G.Q."/>
            <person name="Xu Q."/>
            <person name="Bian C."/>
            <person name="Tsai W.C."/>
            <person name="Yeh C.M."/>
            <person name="Liu K.W."/>
            <person name="Yoshida K."/>
            <person name="Zhang L.S."/>
            <person name="Chang S.B."/>
            <person name="Chen F."/>
            <person name="Shi Y."/>
            <person name="Su Y.Y."/>
            <person name="Zhang Y.Q."/>
            <person name="Chen L.J."/>
            <person name="Yin Y."/>
            <person name="Lin M."/>
            <person name="Huang H."/>
            <person name="Deng H."/>
            <person name="Wang Z.W."/>
            <person name="Zhu S.L."/>
            <person name="Zhao X."/>
            <person name="Deng C."/>
            <person name="Niu S.C."/>
            <person name="Huang J."/>
            <person name="Wang M."/>
            <person name="Liu G.H."/>
            <person name="Yang H.J."/>
            <person name="Xiao X.J."/>
            <person name="Hsiao Y.Y."/>
            <person name="Wu W.L."/>
            <person name="Chen Y.Y."/>
            <person name="Mitsuda N."/>
            <person name="Ohme-Takagi M."/>
            <person name="Luo Y.B."/>
            <person name="Van de Peer Y."/>
            <person name="Liu Z.J."/>
        </authorList>
    </citation>
    <scope>NUCLEOTIDE SEQUENCE [LARGE SCALE GENOMIC DNA]</scope>
    <source>
        <tissue evidence="2">The whole plant</tissue>
    </source>
</reference>
<dbReference type="EMBL" id="KZ502898">
    <property type="protein sequence ID" value="PKU70995.1"/>
    <property type="molecule type" value="Genomic_DNA"/>
</dbReference>
<protein>
    <recommendedName>
        <fullName evidence="1">RNase H type-1 domain-containing protein</fullName>
    </recommendedName>
</protein>
<dbReference type="Pfam" id="PF13456">
    <property type="entry name" value="RVT_3"/>
    <property type="match status" value="1"/>
</dbReference>
<dbReference type="PANTHER" id="PTHR47723:SF19">
    <property type="entry name" value="POLYNUCLEOTIDYL TRANSFERASE, RIBONUCLEASE H-LIKE SUPERFAMILY PROTEIN"/>
    <property type="match status" value="1"/>
</dbReference>
<dbReference type="Proteomes" id="UP000233837">
    <property type="component" value="Unassembled WGS sequence"/>
</dbReference>
<organism evidence="2 3">
    <name type="scientific">Dendrobium catenatum</name>
    <dbReference type="NCBI Taxonomy" id="906689"/>
    <lineage>
        <taxon>Eukaryota</taxon>
        <taxon>Viridiplantae</taxon>
        <taxon>Streptophyta</taxon>
        <taxon>Embryophyta</taxon>
        <taxon>Tracheophyta</taxon>
        <taxon>Spermatophyta</taxon>
        <taxon>Magnoliopsida</taxon>
        <taxon>Liliopsida</taxon>
        <taxon>Asparagales</taxon>
        <taxon>Orchidaceae</taxon>
        <taxon>Epidendroideae</taxon>
        <taxon>Malaxideae</taxon>
        <taxon>Dendrobiinae</taxon>
        <taxon>Dendrobium</taxon>
    </lineage>
</organism>
<dbReference type="SUPFAM" id="SSF53098">
    <property type="entry name" value="Ribonuclease H-like"/>
    <property type="match status" value="1"/>
</dbReference>
<dbReference type="InterPro" id="IPR053151">
    <property type="entry name" value="RNase_H-like"/>
</dbReference>
<gene>
    <name evidence="2" type="ORF">MA16_Dca020983</name>
</gene>
<dbReference type="InterPro" id="IPR044730">
    <property type="entry name" value="RNase_H-like_dom_plant"/>
</dbReference>
<dbReference type="InterPro" id="IPR002156">
    <property type="entry name" value="RNaseH_domain"/>
</dbReference>
<reference evidence="2 3" key="2">
    <citation type="journal article" date="2017" name="Nature">
        <title>The Apostasia genome and the evolution of orchids.</title>
        <authorList>
            <person name="Zhang G.Q."/>
            <person name="Liu K.W."/>
            <person name="Li Z."/>
            <person name="Lohaus R."/>
            <person name="Hsiao Y.Y."/>
            <person name="Niu S.C."/>
            <person name="Wang J.Y."/>
            <person name="Lin Y.C."/>
            <person name="Xu Q."/>
            <person name="Chen L.J."/>
            <person name="Yoshida K."/>
            <person name="Fujiwara S."/>
            <person name="Wang Z.W."/>
            <person name="Zhang Y.Q."/>
            <person name="Mitsuda N."/>
            <person name="Wang M."/>
            <person name="Liu G.H."/>
            <person name="Pecoraro L."/>
            <person name="Huang H.X."/>
            <person name="Xiao X.J."/>
            <person name="Lin M."/>
            <person name="Wu X.Y."/>
            <person name="Wu W.L."/>
            <person name="Chen Y.Y."/>
            <person name="Chang S.B."/>
            <person name="Sakamoto S."/>
            <person name="Ohme-Takagi M."/>
            <person name="Yagi M."/>
            <person name="Zeng S.J."/>
            <person name="Shen C.Y."/>
            <person name="Yeh C.M."/>
            <person name="Luo Y.B."/>
            <person name="Tsai W.C."/>
            <person name="Van de Peer Y."/>
            <person name="Liu Z.J."/>
        </authorList>
    </citation>
    <scope>NUCLEOTIDE SEQUENCE [LARGE SCALE GENOMIC DNA]</scope>
    <source>
        <tissue evidence="2">The whole plant</tissue>
    </source>
</reference>
<name>A0A2I0W5R5_9ASPA</name>
<keyword evidence="3" id="KW-1185">Reference proteome</keyword>
<dbReference type="GO" id="GO:0004523">
    <property type="term" value="F:RNA-DNA hybrid ribonuclease activity"/>
    <property type="evidence" value="ECO:0007669"/>
    <property type="project" value="InterPro"/>
</dbReference>
<dbReference type="PANTHER" id="PTHR47723">
    <property type="entry name" value="OS05G0353850 PROTEIN"/>
    <property type="match status" value="1"/>
</dbReference>
<accession>A0A2I0W5R5</accession>
<dbReference type="InterPro" id="IPR036397">
    <property type="entry name" value="RNaseH_sf"/>
</dbReference>
<proteinExistence type="predicted"/>
<dbReference type="GO" id="GO:0003676">
    <property type="term" value="F:nucleic acid binding"/>
    <property type="evidence" value="ECO:0007669"/>
    <property type="project" value="InterPro"/>
</dbReference>
<dbReference type="AlphaFoldDB" id="A0A2I0W5R5"/>
<evidence type="ECO:0000313" key="3">
    <source>
        <dbReference type="Proteomes" id="UP000233837"/>
    </source>
</evidence>
<dbReference type="CDD" id="cd06222">
    <property type="entry name" value="RNase_H_like"/>
    <property type="match status" value="1"/>
</dbReference>
<feature type="domain" description="RNase H type-1" evidence="1">
    <location>
        <begin position="39"/>
        <end position="162"/>
    </location>
</feature>
<evidence type="ECO:0000313" key="2">
    <source>
        <dbReference type="EMBL" id="PKU70995.1"/>
    </source>
</evidence>